<sequence length="202" mass="23465">MKYALIIALLFSSQLGYSQTPEEQNAKDLRELEEWKKKQELILSRQPGDPIARDLRALAASKRTYERFTLRAKSRPSEFSAKKKEAYEAYVNQAKKIKDNPKIYLNYIERQLKNPELIEGPPLPYNYFEAIGLMVNTKYYLITRRDLYLVIKYSLFERGMDLLPEKLDGIPLIDRPKNISPHAELQTIEEAERGLPAGSLKN</sequence>
<evidence type="ECO:0000313" key="2">
    <source>
        <dbReference type="Proteomes" id="UP001580928"/>
    </source>
</evidence>
<dbReference type="RefSeq" id="WP_375557364.1">
    <property type="nucleotide sequence ID" value="NZ_JBBVGT010000002.1"/>
</dbReference>
<gene>
    <name evidence="1" type="ORF">WKR92_08290</name>
</gene>
<comment type="caution">
    <text evidence="1">The sequence shown here is derived from an EMBL/GenBank/DDBJ whole genome shotgun (WGS) entry which is preliminary data.</text>
</comment>
<keyword evidence="2" id="KW-1185">Reference proteome</keyword>
<reference evidence="1 2" key="1">
    <citation type="submission" date="2024-04" db="EMBL/GenBank/DDBJ databases">
        <title>Albibacterium profundi sp. nov., isolated from sediment of the Challenger Deep of Mariana Trench.</title>
        <authorList>
            <person name="Wang Y."/>
        </authorList>
    </citation>
    <scope>NUCLEOTIDE SEQUENCE [LARGE SCALE GENOMIC DNA]</scope>
    <source>
        <strain evidence="1 2">RHL897</strain>
    </source>
</reference>
<name>A0ABV5CEB1_9SPHI</name>
<proteinExistence type="predicted"/>
<dbReference type="Proteomes" id="UP001580928">
    <property type="component" value="Unassembled WGS sequence"/>
</dbReference>
<dbReference type="EMBL" id="JBBVGT010000002">
    <property type="protein sequence ID" value="MFB5945831.1"/>
    <property type="molecule type" value="Genomic_DNA"/>
</dbReference>
<organism evidence="1 2">
    <name type="scientific">Albibacterium profundi</name>
    <dbReference type="NCBI Taxonomy" id="3134906"/>
    <lineage>
        <taxon>Bacteria</taxon>
        <taxon>Pseudomonadati</taxon>
        <taxon>Bacteroidota</taxon>
        <taxon>Sphingobacteriia</taxon>
        <taxon>Sphingobacteriales</taxon>
        <taxon>Sphingobacteriaceae</taxon>
        <taxon>Albibacterium</taxon>
    </lineage>
</organism>
<protein>
    <submittedName>
        <fullName evidence="1">Uncharacterized protein</fullName>
    </submittedName>
</protein>
<evidence type="ECO:0000313" key="1">
    <source>
        <dbReference type="EMBL" id="MFB5945831.1"/>
    </source>
</evidence>
<accession>A0ABV5CEB1</accession>